<gene>
    <name evidence="10" type="ORF">M8C21_033163</name>
</gene>
<sequence length="283" mass="31847">KMNNPFEEPDEPMQNADSIRKKMDDDLNMDMVSSLFCGGLPPYGCCWCRQIYTRLLDNLEVADAWDPDLFRENREVVITFAFVKKLQRPMMIVAKIIAWHGINEDDKWRFSHLQPVFIHALLRTTSEPNCGGSNISGHGSDHGKSLVCSVFVRLEIISKLIPIASVIGVYGQVHDMELPVKDRGCEPDYITSATMNHAYLSMGMVEATQPLENVITFTEHNPVDHSLIRVMMMMTLVAGWAGSMALYELAVFYPSDPVLDPMWTVEVDHSSSVIDNRPVAGEP</sequence>
<dbReference type="Pfam" id="PF00421">
    <property type="entry name" value="PSII"/>
    <property type="match status" value="1"/>
</dbReference>
<evidence type="ECO:0000256" key="4">
    <source>
        <dbReference type="ARBA" id="ARBA00022640"/>
    </source>
</evidence>
<dbReference type="SUPFAM" id="SSF161077">
    <property type="entry name" value="Photosystem II antenna protein-like"/>
    <property type="match status" value="1"/>
</dbReference>
<proteinExistence type="predicted"/>
<organism evidence="10 11">
    <name type="scientific">Ambrosia artemisiifolia</name>
    <name type="common">Common ragweed</name>
    <dbReference type="NCBI Taxonomy" id="4212"/>
    <lineage>
        <taxon>Eukaryota</taxon>
        <taxon>Viridiplantae</taxon>
        <taxon>Streptophyta</taxon>
        <taxon>Embryophyta</taxon>
        <taxon>Tracheophyta</taxon>
        <taxon>Spermatophyta</taxon>
        <taxon>Magnoliopsida</taxon>
        <taxon>eudicotyledons</taxon>
        <taxon>Gunneridae</taxon>
        <taxon>Pentapetalae</taxon>
        <taxon>asterids</taxon>
        <taxon>campanulids</taxon>
        <taxon>Asterales</taxon>
        <taxon>Asteraceae</taxon>
        <taxon>Asteroideae</taxon>
        <taxon>Heliantheae alliance</taxon>
        <taxon>Heliantheae</taxon>
        <taxon>Ambrosia</taxon>
    </lineage>
</organism>
<evidence type="ECO:0000313" key="11">
    <source>
        <dbReference type="Proteomes" id="UP001206925"/>
    </source>
</evidence>
<keyword evidence="4" id="KW-0934">Plastid</keyword>
<evidence type="ECO:0000256" key="6">
    <source>
        <dbReference type="ARBA" id="ARBA00022989"/>
    </source>
</evidence>
<feature type="non-terminal residue" evidence="10">
    <location>
        <position position="1"/>
    </location>
</feature>
<keyword evidence="11" id="KW-1185">Reference proteome</keyword>
<name>A0AAD5C6R6_AMBAR</name>
<keyword evidence="7" id="KW-0157">Chromophore</keyword>
<comment type="caution">
    <text evidence="10">The sequence shown here is derived from an EMBL/GenBank/DDBJ whole genome shotgun (WGS) entry which is preliminary data.</text>
</comment>
<keyword evidence="8" id="KW-0472">Membrane</keyword>
<reference evidence="10" key="1">
    <citation type="submission" date="2022-06" db="EMBL/GenBank/DDBJ databases">
        <title>Uncovering the hologenomic basis of an extraordinary plant invasion.</title>
        <authorList>
            <person name="Bieker V.C."/>
            <person name="Martin M.D."/>
            <person name="Gilbert T."/>
            <person name="Hodgins K."/>
            <person name="Battlay P."/>
            <person name="Petersen B."/>
            <person name="Wilson J."/>
        </authorList>
    </citation>
    <scope>NUCLEOTIDE SEQUENCE</scope>
    <source>
        <strain evidence="10">AA19_3_7</strain>
        <tissue evidence="10">Leaf</tissue>
    </source>
</reference>
<dbReference type="GO" id="GO:0009523">
    <property type="term" value="C:photosystem II"/>
    <property type="evidence" value="ECO:0007669"/>
    <property type="project" value="UniProtKB-KW"/>
</dbReference>
<evidence type="ECO:0000256" key="8">
    <source>
        <dbReference type="ARBA" id="ARBA00023136"/>
    </source>
</evidence>
<dbReference type="GO" id="GO:0009767">
    <property type="term" value="P:photosynthetic electron transport chain"/>
    <property type="evidence" value="ECO:0007669"/>
    <property type="project" value="InterPro"/>
</dbReference>
<evidence type="ECO:0000256" key="3">
    <source>
        <dbReference type="ARBA" id="ARBA00022531"/>
    </source>
</evidence>
<dbReference type="AlphaFoldDB" id="A0AAD5C6R6"/>
<keyword evidence="2" id="KW-0148">Chlorophyll</keyword>
<protein>
    <submittedName>
        <fullName evidence="10">Uncharacterized protein</fullName>
    </submittedName>
</protein>
<dbReference type="Proteomes" id="UP001206925">
    <property type="component" value="Unassembled WGS sequence"/>
</dbReference>
<evidence type="ECO:0000256" key="9">
    <source>
        <dbReference type="ARBA" id="ARBA00023276"/>
    </source>
</evidence>
<evidence type="ECO:0000313" key="10">
    <source>
        <dbReference type="EMBL" id="KAI7736132.1"/>
    </source>
</evidence>
<keyword evidence="9" id="KW-0604">Photosystem II</keyword>
<dbReference type="EMBL" id="JAMZMK010009355">
    <property type="protein sequence ID" value="KAI7736132.1"/>
    <property type="molecule type" value="Genomic_DNA"/>
</dbReference>
<dbReference type="GO" id="GO:0016168">
    <property type="term" value="F:chlorophyll binding"/>
    <property type="evidence" value="ECO:0007669"/>
    <property type="project" value="UniProtKB-KW"/>
</dbReference>
<evidence type="ECO:0000256" key="1">
    <source>
        <dbReference type="ARBA" id="ARBA00004141"/>
    </source>
</evidence>
<keyword evidence="6" id="KW-1133">Transmembrane helix</keyword>
<comment type="subcellular location">
    <subcellularLocation>
        <location evidence="1">Membrane</location>
        <topology evidence="1">Multi-pass membrane protein</topology>
    </subcellularLocation>
</comment>
<keyword evidence="5" id="KW-0812">Transmembrane</keyword>
<evidence type="ECO:0000256" key="2">
    <source>
        <dbReference type="ARBA" id="ARBA00022494"/>
    </source>
</evidence>
<evidence type="ECO:0000256" key="5">
    <source>
        <dbReference type="ARBA" id="ARBA00022692"/>
    </source>
</evidence>
<dbReference type="InterPro" id="IPR036001">
    <property type="entry name" value="PS_II_antenna-like_sf"/>
</dbReference>
<accession>A0AAD5C6R6</accession>
<keyword evidence="3" id="KW-0602">Photosynthesis</keyword>
<dbReference type="InterPro" id="IPR000932">
    <property type="entry name" value="PS_antenna-like"/>
</dbReference>
<evidence type="ECO:0000256" key="7">
    <source>
        <dbReference type="ARBA" id="ARBA00022991"/>
    </source>
</evidence>